<dbReference type="InterPro" id="IPR036320">
    <property type="entry name" value="Glycosyl_Trfase_fam3_N_dom_sf"/>
</dbReference>
<keyword evidence="9" id="KW-0460">Magnesium</keyword>
<keyword evidence="4 9" id="KW-0808">Transferase</keyword>
<dbReference type="Pfam" id="PF02885">
    <property type="entry name" value="Glycos_trans_3N"/>
    <property type="match status" value="1"/>
</dbReference>
<keyword evidence="6 9" id="KW-0057">Aromatic amino acid biosynthesis</keyword>
<comment type="caution">
    <text evidence="9">Lacks conserved residue(s) required for the propagation of feature annotation.</text>
</comment>
<comment type="subunit">
    <text evidence="9">Homodimer.</text>
</comment>
<feature type="binding site" evidence="9">
    <location>
        <position position="166"/>
    </location>
    <ligand>
        <name>anthranilate</name>
        <dbReference type="ChEBI" id="CHEBI:16567"/>
        <label>2</label>
    </ligand>
</feature>
<feature type="binding site" evidence="9">
    <location>
        <begin position="90"/>
        <end position="93"/>
    </location>
    <ligand>
        <name>5-phospho-alpha-D-ribose 1-diphosphate</name>
        <dbReference type="ChEBI" id="CHEBI:58017"/>
    </ligand>
</feature>
<dbReference type="AlphaFoldDB" id="A0A0A2TDR7"/>
<comment type="caution">
    <text evidence="12">The sequence shown here is derived from an EMBL/GenBank/DDBJ whole genome shotgun (WGS) entry which is preliminary data.</text>
</comment>
<organism evidence="12 13">
    <name type="scientific">Pontibacillus yanchengensis Y32</name>
    <dbReference type="NCBI Taxonomy" id="1385514"/>
    <lineage>
        <taxon>Bacteria</taxon>
        <taxon>Bacillati</taxon>
        <taxon>Bacillota</taxon>
        <taxon>Bacilli</taxon>
        <taxon>Bacillales</taxon>
        <taxon>Bacillaceae</taxon>
        <taxon>Pontibacillus</taxon>
    </lineage>
</organism>
<sequence length="341" mass="37319">MLKPVLDRLVQQETLSEAEAFDVMDQIMKGNIQTEQLTSLLSLLRFRGETVQELLGFTKGMRQHMKTIQHDEEVIIDTCGTGGDGLSTFNISTAVAIVLASFQVKVAKHGNRKVSSSSGSADVLELLGVPVDTTPEHAAYMLKEKGMTFLYAPLYHQAMKHAVPARKSLGFRTVFNLLGPLSNPANSKHQMIGIFDTSLAEKLAQTLKYLGSEHVLLVTGENGLDEISITGPTDMVELKKGKISRSTFSPEDVGIQTGTLSDIQVENSEQSALLIQQIFRGEANHSATNIVVLNAAAGLYIAGEANSMQQGVEMVQQAIYDGQVLHYYNELCQQEERVRHA</sequence>
<feature type="domain" description="Glycosyl transferase family 3 N-terminal" evidence="11">
    <location>
        <begin position="3"/>
        <end position="65"/>
    </location>
</feature>
<dbReference type="InterPro" id="IPR005940">
    <property type="entry name" value="Anthranilate_Pribosyl_Tfrase"/>
</dbReference>
<comment type="similarity">
    <text evidence="9">Belongs to the anthranilate phosphoribosyltransferase family.</text>
</comment>
<keyword evidence="2 9" id="KW-0028">Amino-acid biosynthesis</keyword>
<evidence type="ECO:0000313" key="12">
    <source>
        <dbReference type="EMBL" id="KGP73689.1"/>
    </source>
</evidence>
<comment type="catalytic activity">
    <reaction evidence="7 9">
        <text>N-(5-phospho-beta-D-ribosyl)anthranilate + diphosphate = 5-phospho-alpha-D-ribose 1-diphosphate + anthranilate</text>
        <dbReference type="Rhea" id="RHEA:11768"/>
        <dbReference type="ChEBI" id="CHEBI:16567"/>
        <dbReference type="ChEBI" id="CHEBI:18277"/>
        <dbReference type="ChEBI" id="CHEBI:33019"/>
        <dbReference type="ChEBI" id="CHEBI:58017"/>
        <dbReference type="EC" id="2.4.2.18"/>
    </reaction>
</comment>
<evidence type="ECO:0000259" key="10">
    <source>
        <dbReference type="Pfam" id="PF00591"/>
    </source>
</evidence>
<evidence type="ECO:0000256" key="7">
    <source>
        <dbReference type="ARBA" id="ARBA00052328"/>
    </source>
</evidence>
<comment type="similarity">
    <text evidence="8">In the C-terminal section; belongs to the anthranilate phosphoribosyltransferase family.</text>
</comment>
<feature type="binding site" evidence="9">
    <location>
        <position position="80"/>
    </location>
    <ligand>
        <name>5-phospho-alpha-D-ribose 1-diphosphate</name>
        <dbReference type="ChEBI" id="CHEBI:58017"/>
    </ligand>
</feature>
<feature type="binding site" evidence="9">
    <location>
        <position position="88"/>
    </location>
    <ligand>
        <name>5-phospho-alpha-D-ribose 1-diphosphate</name>
        <dbReference type="ChEBI" id="CHEBI:58017"/>
    </ligand>
</feature>
<dbReference type="STRING" id="1385514.N782_02120"/>
<dbReference type="PANTHER" id="PTHR43285:SF2">
    <property type="entry name" value="ANTHRANILATE PHOSPHORIBOSYLTRANSFERASE"/>
    <property type="match status" value="1"/>
</dbReference>
<keyword evidence="9" id="KW-0479">Metal-binding</keyword>
<evidence type="ECO:0000256" key="5">
    <source>
        <dbReference type="ARBA" id="ARBA00022822"/>
    </source>
</evidence>
<accession>A0A0A2TDR7</accession>
<dbReference type="SUPFAM" id="SSF52418">
    <property type="entry name" value="Nucleoside phosphorylase/phosphoribosyltransferase catalytic domain"/>
    <property type="match status" value="1"/>
</dbReference>
<dbReference type="UniPathway" id="UPA00035">
    <property type="reaction ID" value="UER00041"/>
</dbReference>
<comment type="pathway">
    <text evidence="1 9">Amino-acid biosynthesis; L-tryptophan biosynthesis; L-tryptophan from chorismate: step 2/5.</text>
</comment>
<dbReference type="Gene3D" id="1.20.970.10">
    <property type="entry name" value="Transferase, Pyrimidine Nucleoside Phosphorylase, Chain C"/>
    <property type="match status" value="1"/>
</dbReference>
<comment type="function">
    <text evidence="9">Catalyzes the transfer of the phosphoribosyl group of 5-phosphorylribose-1-pyrophosphate (PRPP) to anthranilate to yield N-(5'-phosphoribosyl)-anthranilate (PRA).</text>
</comment>
<keyword evidence="3 9" id="KW-0328">Glycosyltransferase</keyword>
<feature type="domain" description="Glycosyl transferase family 3" evidence="10">
    <location>
        <begin position="74"/>
        <end position="323"/>
    </location>
</feature>
<dbReference type="eggNOG" id="COG0547">
    <property type="taxonomic scope" value="Bacteria"/>
</dbReference>
<feature type="binding site" evidence="9">
    <location>
        <position position="80"/>
    </location>
    <ligand>
        <name>anthranilate</name>
        <dbReference type="ChEBI" id="CHEBI:16567"/>
        <label>1</label>
    </ligand>
</feature>
<dbReference type="InterPro" id="IPR035902">
    <property type="entry name" value="Nuc_phospho_transferase"/>
</dbReference>
<evidence type="ECO:0000256" key="4">
    <source>
        <dbReference type="ARBA" id="ARBA00022679"/>
    </source>
</evidence>
<dbReference type="Proteomes" id="UP000030147">
    <property type="component" value="Unassembled WGS sequence"/>
</dbReference>
<dbReference type="EMBL" id="AVBF01000009">
    <property type="protein sequence ID" value="KGP73689.1"/>
    <property type="molecule type" value="Genomic_DNA"/>
</dbReference>
<feature type="binding site" evidence="9">
    <location>
        <begin position="83"/>
        <end position="84"/>
    </location>
    <ligand>
        <name>5-phospho-alpha-D-ribose 1-diphosphate</name>
        <dbReference type="ChEBI" id="CHEBI:58017"/>
    </ligand>
</feature>
<proteinExistence type="inferred from homology"/>
<name>A0A0A2TDR7_9BACI</name>
<keyword evidence="5 9" id="KW-0822">Tryptophan biosynthesis</keyword>
<dbReference type="OrthoDB" id="9806430at2"/>
<dbReference type="SUPFAM" id="SSF47648">
    <property type="entry name" value="Nucleoside phosphorylase/phosphoribosyltransferase N-terminal domain"/>
    <property type="match status" value="1"/>
</dbReference>
<dbReference type="InterPro" id="IPR000312">
    <property type="entry name" value="Glycosyl_Trfase_fam3"/>
</dbReference>
<dbReference type="GO" id="GO:0005829">
    <property type="term" value="C:cytosol"/>
    <property type="evidence" value="ECO:0007669"/>
    <property type="project" value="TreeGrafter"/>
</dbReference>
<evidence type="ECO:0000256" key="2">
    <source>
        <dbReference type="ARBA" id="ARBA00022605"/>
    </source>
</evidence>
<dbReference type="InterPro" id="IPR017459">
    <property type="entry name" value="Glycosyl_Trfase_fam3_N_dom"/>
</dbReference>
<dbReference type="RefSeq" id="WP_036816912.1">
    <property type="nucleotide sequence ID" value="NZ_AVBF01000009.1"/>
</dbReference>
<dbReference type="PANTHER" id="PTHR43285">
    <property type="entry name" value="ANTHRANILATE PHOSPHORIBOSYLTRANSFERASE"/>
    <property type="match status" value="1"/>
</dbReference>
<protein>
    <recommendedName>
        <fullName evidence="9">Anthranilate phosphoribosyltransferase</fullName>
        <ecNumber evidence="9">2.4.2.18</ecNumber>
    </recommendedName>
</protein>
<evidence type="ECO:0000256" key="9">
    <source>
        <dbReference type="HAMAP-Rule" id="MF_00211"/>
    </source>
</evidence>
<feature type="binding site" evidence="9">
    <location>
        <position position="111"/>
    </location>
    <ligand>
        <name>anthranilate</name>
        <dbReference type="ChEBI" id="CHEBI:16567"/>
        <label>1</label>
    </ligand>
</feature>
<evidence type="ECO:0000256" key="8">
    <source>
        <dbReference type="ARBA" id="ARBA00061188"/>
    </source>
</evidence>
<feature type="binding site" evidence="9">
    <location>
        <position position="92"/>
    </location>
    <ligand>
        <name>Mg(2+)</name>
        <dbReference type="ChEBI" id="CHEBI:18420"/>
        <label>1</label>
    </ligand>
</feature>
<dbReference type="GO" id="GO:0000287">
    <property type="term" value="F:magnesium ion binding"/>
    <property type="evidence" value="ECO:0007669"/>
    <property type="project" value="UniProtKB-UniRule"/>
</dbReference>
<dbReference type="EC" id="2.4.2.18" evidence="9"/>
<comment type="cofactor">
    <cofactor evidence="9">
        <name>Mg(2+)</name>
        <dbReference type="ChEBI" id="CHEBI:18420"/>
    </cofactor>
    <text evidence="9">Binds 2 magnesium ions per monomer.</text>
</comment>
<dbReference type="GO" id="GO:0004048">
    <property type="term" value="F:anthranilate phosphoribosyltransferase activity"/>
    <property type="evidence" value="ECO:0007669"/>
    <property type="project" value="UniProtKB-UniRule"/>
</dbReference>
<feature type="binding site" evidence="9">
    <location>
        <begin position="108"/>
        <end position="116"/>
    </location>
    <ligand>
        <name>5-phospho-alpha-D-ribose 1-diphosphate</name>
        <dbReference type="ChEBI" id="CHEBI:58017"/>
    </ligand>
</feature>
<evidence type="ECO:0000259" key="11">
    <source>
        <dbReference type="Pfam" id="PF02885"/>
    </source>
</evidence>
<evidence type="ECO:0000256" key="1">
    <source>
        <dbReference type="ARBA" id="ARBA00004907"/>
    </source>
</evidence>
<dbReference type="Pfam" id="PF00591">
    <property type="entry name" value="Glycos_transf_3"/>
    <property type="match status" value="1"/>
</dbReference>
<dbReference type="GO" id="GO:0000162">
    <property type="term" value="P:L-tryptophan biosynthetic process"/>
    <property type="evidence" value="ECO:0007669"/>
    <property type="project" value="UniProtKB-UniRule"/>
</dbReference>
<feature type="binding site" evidence="9">
    <location>
        <position position="226"/>
    </location>
    <ligand>
        <name>Mg(2+)</name>
        <dbReference type="ChEBI" id="CHEBI:18420"/>
        <label>1</label>
    </ligand>
</feature>
<evidence type="ECO:0000256" key="3">
    <source>
        <dbReference type="ARBA" id="ARBA00022676"/>
    </source>
</evidence>
<feature type="binding site" evidence="9">
    <location>
        <position position="226"/>
    </location>
    <ligand>
        <name>Mg(2+)</name>
        <dbReference type="ChEBI" id="CHEBI:18420"/>
        <label>2</label>
    </ligand>
</feature>
<keyword evidence="13" id="KW-1185">Reference proteome</keyword>
<feature type="binding site" evidence="9">
    <location>
        <position position="225"/>
    </location>
    <ligand>
        <name>Mg(2+)</name>
        <dbReference type="ChEBI" id="CHEBI:18420"/>
        <label>2</label>
    </ligand>
</feature>
<dbReference type="HAMAP" id="MF_00211">
    <property type="entry name" value="TrpD"/>
    <property type="match status" value="1"/>
</dbReference>
<gene>
    <name evidence="9 12" type="primary">trpD</name>
    <name evidence="12" type="ORF">N782_02120</name>
</gene>
<evidence type="ECO:0000256" key="6">
    <source>
        <dbReference type="ARBA" id="ARBA00023141"/>
    </source>
</evidence>
<feature type="binding site" evidence="9">
    <location>
        <position position="120"/>
    </location>
    <ligand>
        <name>5-phospho-alpha-D-ribose 1-diphosphate</name>
        <dbReference type="ChEBI" id="CHEBI:58017"/>
    </ligand>
</feature>
<dbReference type="Gene3D" id="3.40.1030.10">
    <property type="entry name" value="Nucleoside phosphorylase/phosphoribosyltransferase catalytic domain"/>
    <property type="match status" value="1"/>
</dbReference>
<reference evidence="12 13" key="1">
    <citation type="journal article" date="2015" name="Stand. Genomic Sci.">
        <title>High quality draft genome sequence of the moderately halophilic bacterium Pontibacillus yanchengensis Y32(T) and comparison among Pontibacillus genomes.</title>
        <authorList>
            <person name="Huang J."/>
            <person name="Qiao Z.X."/>
            <person name="Tang J.W."/>
            <person name="Wang G."/>
        </authorList>
    </citation>
    <scope>NUCLEOTIDE SEQUENCE [LARGE SCALE GENOMIC DNA]</scope>
    <source>
        <strain evidence="12 13">Y32</strain>
    </source>
</reference>
<dbReference type="FunFam" id="3.40.1030.10:FF:000002">
    <property type="entry name" value="Anthranilate phosphoribosyltransferase"/>
    <property type="match status" value="1"/>
</dbReference>
<dbReference type="NCBIfam" id="TIGR01245">
    <property type="entry name" value="trpD"/>
    <property type="match status" value="1"/>
</dbReference>
<evidence type="ECO:0000313" key="13">
    <source>
        <dbReference type="Proteomes" id="UP000030147"/>
    </source>
</evidence>